<keyword evidence="2 5" id="KW-0067">ATP-binding</keyword>
<dbReference type="Gene3D" id="3.40.850.10">
    <property type="entry name" value="Kinesin motor domain"/>
    <property type="match status" value="1"/>
</dbReference>
<dbReference type="GO" id="GO:0003777">
    <property type="term" value="F:microtubule motor activity"/>
    <property type="evidence" value="ECO:0007669"/>
    <property type="project" value="InterPro"/>
</dbReference>
<dbReference type="PROSITE" id="PS00411">
    <property type="entry name" value="KINESIN_MOTOR_1"/>
    <property type="match status" value="1"/>
</dbReference>
<keyword evidence="6" id="KW-0493">Microtubule</keyword>
<keyword evidence="3" id="KW-0175">Coiled coil</keyword>
<keyword evidence="9" id="KW-1185">Reference proteome</keyword>
<dbReference type="Ensembl" id="ENSLLET00000035661.1">
    <property type="protein sequence ID" value="ENSLLEP00000034352.1"/>
    <property type="gene ID" value="ENSLLEG00000021527.1"/>
</dbReference>
<dbReference type="InterPro" id="IPR022140">
    <property type="entry name" value="Kinesin-like_KIF1-typ"/>
</dbReference>
<dbReference type="InterPro" id="IPR001752">
    <property type="entry name" value="Kinesin_motor_dom"/>
</dbReference>
<evidence type="ECO:0000256" key="4">
    <source>
        <dbReference type="ARBA" id="ARBA00023175"/>
    </source>
</evidence>
<dbReference type="InterPro" id="IPR036961">
    <property type="entry name" value="Kinesin_motor_dom_sf"/>
</dbReference>
<dbReference type="PANTHER" id="PTHR47117">
    <property type="entry name" value="STAR-RELATED LIPID TRANSFER PROTEIN 9"/>
    <property type="match status" value="1"/>
</dbReference>
<feature type="binding site" evidence="5">
    <location>
        <begin position="97"/>
        <end position="104"/>
    </location>
    <ligand>
        <name>ATP</name>
        <dbReference type="ChEBI" id="CHEBI:30616"/>
    </ligand>
</feature>
<evidence type="ECO:0000256" key="1">
    <source>
        <dbReference type="ARBA" id="ARBA00022741"/>
    </source>
</evidence>
<dbReference type="GeneTree" id="ENSGT00940000163104"/>
<dbReference type="GO" id="GO:0007018">
    <property type="term" value="P:microtubule-based movement"/>
    <property type="evidence" value="ECO:0007669"/>
    <property type="project" value="InterPro"/>
</dbReference>
<dbReference type="FunFam" id="3.40.850.10:FF:000063">
    <property type="entry name" value="Kinesin-like protein"/>
    <property type="match status" value="1"/>
</dbReference>
<proteinExistence type="inferred from homology"/>
<evidence type="ECO:0000313" key="9">
    <source>
        <dbReference type="Proteomes" id="UP000694569"/>
    </source>
</evidence>
<dbReference type="InterPro" id="IPR027417">
    <property type="entry name" value="P-loop_NTPase"/>
</dbReference>
<dbReference type="Proteomes" id="UP000694569">
    <property type="component" value="Unplaced"/>
</dbReference>
<dbReference type="OrthoDB" id="3176171at2759"/>
<sequence>MRAKKFREKDAGSRCVISMNASCTTICDPKNPGHEKTFKFDLAYWSHNGFVKNNDGKLVSNGSDEKYADQQTLFCDLGQGVLNNAWQGYNATLLAYGQTGSGKSYSMIGYGANRGIIPVVCEELFRAIENNRENDRRYQVTFSMLEIYNEQVTDLLSKTKKSGGLKVREDQHQGFYVDGLKLVPCESYAQIERLMEQGKKIRTTASTSMNASSSRSHMVITIHFNQIFLEEDITKQSSINLVDLAGSERQKSSGSEGDRLREGTCVNLSLTTLGNVISALAETAMGKKIFHIPYRDSVLTKLLQSALGGNSRTVMIAAISPADIWELRRLLTENELRISAMQMTWENQLQEARNEWEQQFAAITQERRMMQTYPYLLNINEDPQLSGVLKYFIQDGTACPILLVIFHRHAVFINSDSKVTVKPFGKAKVIVNGVAIVMNTKLQHLDRLILGSNSGYLYIGFPTERQRGSEDVSKFDYDFFQSELAASEGFSVDKLGMYSKPDPSVLAVFHDYIKLMPLVAEANQMSDELMKNLKFELKVKNLALTDSRGYDLQKEIMVKVINISTQQVWIWSKSKFINRKFLMEEMYQRFLDGDISENLDRENDPFWDPVEIIHLGSAHIWLQSLAYCMKLEEQTELLNCEGVEEAILAIHITPCSSSGRPLGEEDIVIDPLELLGRKIIVQIHILQCLGVRWLKEVTHRGIQIGYQFYGVQQTLYTNPVWKHVNPVIEHKVQFVALNVSNELLSYLQKNALVVNLWGLQEGCSECDWTLPDNNIAGERQILIDDMKTFLSTSTLNSNSQVSEIYLKLLKLEQETELLRNINRSLREENIFLKEVPGQSCSERSRQNTVSLDVDKSSSMKTSYDADFAKALKVFYQSMNTIRGHFLRLKHYKPPENIYMLRLFTEKQSQMFKDFWQQLECCICKLKNDVAAIVKKKKDYIASSKKM</sequence>
<evidence type="ECO:0000256" key="6">
    <source>
        <dbReference type="RuleBase" id="RU000394"/>
    </source>
</evidence>
<evidence type="ECO:0000256" key="5">
    <source>
        <dbReference type="PROSITE-ProRule" id="PRU00283"/>
    </source>
</evidence>
<dbReference type="AlphaFoldDB" id="A0A8C5Q9V8"/>
<organism evidence="8 9">
    <name type="scientific">Leptobrachium leishanense</name>
    <name type="common">Leishan spiny toad</name>
    <dbReference type="NCBI Taxonomy" id="445787"/>
    <lineage>
        <taxon>Eukaryota</taxon>
        <taxon>Metazoa</taxon>
        <taxon>Chordata</taxon>
        <taxon>Craniata</taxon>
        <taxon>Vertebrata</taxon>
        <taxon>Euteleostomi</taxon>
        <taxon>Amphibia</taxon>
        <taxon>Batrachia</taxon>
        <taxon>Anura</taxon>
        <taxon>Pelobatoidea</taxon>
        <taxon>Megophryidae</taxon>
        <taxon>Leptobrachium</taxon>
    </lineage>
</organism>
<dbReference type="InterPro" id="IPR019821">
    <property type="entry name" value="Kinesin_motor_CS"/>
</dbReference>
<reference evidence="8" key="1">
    <citation type="submission" date="2025-08" db="UniProtKB">
        <authorList>
            <consortium name="Ensembl"/>
        </authorList>
    </citation>
    <scope>IDENTIFICATION</scope>
</reference>
<dbReference type="PROSITE" id="PS50067">
    <property type="entry name" value="KINESIN_MOTOR_2"/>
    <property type="match status" value="1"/>
</dbReference>
<dbReference type="InterPro" id="IPR008984">
    <property type="entry name" value="SMAD_FHA_dom_sf"/>
</dbReference>
<comment type="similarity">
    <text evidence="5 6">Belongs to the TRAFAC class myosin-kinesin ATPase superfamily. Kinesin family.</text>
</comment>
<keyword evidence="4 5" id="KW-0505">Motor protein</keyword>
<evidence type="ECO:0000259" key="7">
    <source>
        <dbReference type="PROSITE" id="PS50067"/>
    </source>
</evidence>
<dbReference type="GO" id="GO:0005524">
    <property type="term" value="F:ATP binding"/>
    <property type="evidence" value="ECO:0007669"/>
    <property type="project" value="UniProtKB-UniRule"/>
</dbReference>
<protein>
    <recommendedName>
        <fullName evidence="6">Kinesin-like protein</fullName>
    </recommendedName>
</protein>
<evidence type="ECO:0000256" key="3">
    <source>
        <dbReference type="ARBA" id="ARBA00023054"/>
    </source>
</evidence>
<feature type="domain" description="Kinesin motor" evidence="7">
    <location>
        <begin position="1"/>
        <end position="343"/>
    </location>
</feature>
<accession>A0A8C5Q9V8</accession>
<keyword evidence="1 5" id="KW-0547">Nucleotide-binding</keyword>
<dbReference type="GO" id="GO:0008017">
    <property type="term" value="F:microtubule binding"/>
    <property type="evidence" value="ECO:0007669"/>
    <property type="project" value="InterPro"/>
</dbReference>
<dbReference type="Pfam" id="PF00225">
    <property type="entry name" value="Kinesin"/>
    <property type="match status" value="1"/>
</dbReference>
<evidence type="ECO:0000313" key="8">
    <source>
        <dbReference type="Ensembl" id="ENSLLEP00000034352.1"/>
    </source>
</evidence>
<dbReference type="GO" id="GO:0005874">
    <property type="term" value="C:microtubule"/>
    <property type="evidence" value="ECO:0007669"/>
    <property type="project" value="UniProtKB-KW"/>
</dbReference>
<dbReference type="PRINTS" id="PR00380">
    <property type="entry name" value="KINESINHEAVY"/>
</dbReference>
<name>A0A8C5Q9V8_9ANUR</name>
<dbReference type="SMART" id="SM00129">
    <property type="entry name" value="KISc"/>
    <property type="match status" value="1"/>
</dbReference>
<dbReference type="SUPFAM" id="SSF52540">
    <property type="entry name" value="P-loop containing nucleoside triphosphate hydrolases"/>
    <property type="match status" value="1"/>
</dbReference>
<dbReference type="Gene3D" id="2.60.200.20">
    <property type="match status" value="1"/>
</dbReference>
<reference evidence="8" key="2">
    <citation type="submission" date="2025-09" db="UniProtKB">
        <authorList>
            <consortium name="Ensembl"/>
        </authorList>
    </citation>
    <scope>IDENTIFICATION</scope>
</reference>
<dbReference type="SUPFAM" id="SSF49879">
    <property type="entry name" value="SMAD/FHA domain"/>
    <property type="match status" value="1"/>
</dbReference>
<evidence type="ECO:0000256" key="2">
    <source>
        <dbReference type="ARBA" id="ARBA00022840"/>
    </source>
</evidence>
<dbReference type="Pfam" id="PF12423">
    <property type="entry name" value="KIF1B"/>
    <property type="match status" value="1"/>
</dbReference>